<protein>
    <submittedName>
        <fullName evidence="2">Lipoprotein</fullName>
    </submittedName>
</protein>
<evidence type="ECO:0000259" key="1">
    <source>
        <dbReference type="Pfam" id="PF13349"/>
    </source>
</evidence>
<keyword evidence="3" id="KW-1185">Reference proteome</keyword>
<name>A0A919QI41_9ACTN</name>
<dbReference type="Pfam" id="PF13349">
    <property type="entry name" value="DUF4097"/>
    <property type="match status" value="1"/>
</dbReference>
<sequence>MGSASGNPQNRGMRIKRNLTLAGAVIGSTLVLTGCGMDFSFGRAQSVEEYDITDKVTVLTVDTGSGDVVVSESDRSGIKVTETLHYRGDKPTDGHQVSGNTLELAYDCSDCAVDYRVEVPRGLNVKVDTGSGTITLRALTGPIDVSTGSGDIEASDLSGRTAVADTGSGDVELRFDSAPDQTQVSTGSGEGVVYVPNGAYNVTLETGSGNRTVEVAQDPAAAKKIHIKTGSGDVKVLV</sequence>
<feature type="domain" description="DUF4097" evidence="1">
    <location>
        <begin position="16"/>
        <end position="236"/>
    </location>
</feature>
<organism evidence="2 3">
    <name type="scientific">Acrocarpospora phusangensis</name>
    <dbReference type="NCBI Taxonomy" id="1070424"/>
    <lineage>
        <taxon>Bacteria</taxon>
        <taxon>Bacillati</taxon>
        <taxon>Actinomycetota</taxon>
        <taxon>Actinomycetes</taxon>
        <taxon>Streptosporangiales</taxon>
        <taxon>Streptosporangiaceae</taxon>
        <taxon>Acrocarpospora</taxon>
    </lineage>
</organism>
<reference evidence="2" key="1">
    <citation type="submission" date="2021-01" db="EMBL/GenBank/DDBJ databases">
        <title>Whole genome shotgun sequence of Acrocarpospora phusangensis NBRC 108782.</title>
        <authorList>
            <person name="Komaki H."/>
            <person name="Tamura T."/>
        </authorList>
    </citation>
    <scope>NUCLEOTIDE SEQUENCE</scope>
    <source>
        <strain evidence="2">NBRC 108782</strain>
    </source>
</reference>
<comment type="caution">
    <text evidence="2">The sequence shown here is derived from an EMBL/GenBank/DDBJ whole genome shotgun (WGS) entry which is preliminary data.</text>
</comment>
<evidence type="ECO:0000313" key="3">
    <source>
        <dbReference type="Proteomes" id="UP000640052"/>
    </source>
</evidence>
<accession>A0A919QI41</accession>
<dbReference type="Gene3D" id="2.160.20.120">
    <property type="match status" value="1"/>
</dbReference>
<proteinExistence type="predicted"/>
<gene>
    <name evidence="2" type="ORF">Aph01nite_49320</name>
</gene>
<keyword evidence="2" id="KW-0449">Lipoprotein</keyword>
<dbReference type="EMBL" id="BOOA01000043">
    <property type="protein sequence ID" value="GIH26622.1"/>
    <property type="molecule type" value="Genomic_DNA"/>
</dbReference>
<dbReference type="AlphaFoldDB" id="A0A919QI41"/>
<dbReference type="InterPro" id="IPR025164">
    <property type="entry name" value="Toastrack_DUF4097"/>
</dbReference>
<dbReference type="Proteomes" id="UP000640052">
    <property type="component" value="Unassembled WGS sequence"/>
</dbReference>
<evidence type="ECO:0000313" key="2">
    <source>
        <dbReference type="EMBL" id="GIH26622.1"/>
    </source>
</evidence>